<dbReference type="Gene3D" id="3.40.50.620">
    <property type="entry name" value="HUPs"/>
    <property type="match status" value="1"/>
</dbReference>
<dbReference type="PANTHER" id="PTHR11956">
    <property type="entry name" value="ARGINYL-TRNA SYNTHETASE"/>
    <property type="match status" value="1"/>
</dbReference>
<organism evidence="5">
    <name type="scientific">Oppiella nova</name>
    <dbReference type="NCBI Taxonomy" id="334625"/>
    <lineage>
        <taxon>Eukaryota</taxon>
        <taxon>Metazoa</taxon>
        <taxon>Ecdysozoa</taxon>
        <taxon>Arthropoda</taxon>
        <taxon>Chelicerata</taxon>
        <taxon>Arachnida</taxon>
        <taxon>Acari</taxon>
        <taxon>Acariformes</taxon>
        <taxon>Sarcoptiformes</taxon>
        <taxon>Oribatida</taxon>
        <taxon>Brachypylina</taxon>
        <taxon>Oppioidea</taxon>
        <taxon>Oppiidae</taxon>
        <taxon>Oppiella</taxon>
    </lineage>
</organism>
<dbReference type="EMBL" id="CAJPVJ010050441">
    <property type="protein sequence ID" value="CAG2183050.1"/>
    <property type="molecule type" value="Genomic_DNA"/>
</dbReference>
<dbReference type="GO" id="GO:0004814">
    <property type="term" value="F:arginine-tRNA ligase activity"/>
    <property type="evidence" value="ECO:0007669"/>
    <property type="project" value="InterPro"/>
</dbReference>
<dbReference type="InterPro" id="IPR014729">
    <property type="entry name" value="Rossmann-like_a/b/a_fold"/>
</dbReference>
<dbReference type="InterPro" id="IPR001278">
    <property type="entry name" value="Arg-tRNA-ligase"/>
</dbReference>
<keyword evidence="6" id="KW-1185">Reference proteome</keyword>
<protein>
    <recommendedName>
        <fullName evidence="1">Probable arginine--tRNA ligase, mitochondrial</fullName>
    </recommendedName>
</protein>
<comment type="similarity">
    <text evidence="3">Belongs to the class-I aminoacyl-tRNA synthetase family.</text>
</comment>
<proteinExistence type="inferred from homology"/>
<dbReference type="SUPFAM" id="SSF52374">
    <property type="entry name" value="Nucleotidylyl transferase"/>
    <property type="match status" value="1"/>
</dbReference>
<dbReference type="Proteomes" id="UP000728032">
    <property type="component" value="Unassembled WGS sequence"/>
</dbReference>
<feature type="non-terminal residue" evidence="5">
    <location>
        <position position="116"/>
    </location>
</feature>
<dbReference type="Pfam" id="PF00750">
    <property type="entry name" value="tRNA-synt_1d"/>
    <property type="match status" value="1"/>
</dbReference>
<reference evidence="5" key="1">
    <citation type="submission" date="2020-11" db="EMBL/GenBank/DDBJ databases">
        <authorList>
            <person name="Tran Van P."/>
        </authorList>
    </citation>
    <scope>NUCLEOTIDE SEQUENCE</scope>
</reference>
<evidence type="ECO:0000256" key="3">
    <source>
        <dbReference type="RuleBase" id="RU363038"/>
    </source>
</evidence>
<keyword evidence="3" id="KW-0648">Protein biosynthesis</keyword>
<keyword evidence="3" id="KW-0547">Nucleotide-binding</keyword>
<feature type="domain" description="Arginyl-tRNA synthetase catalytic core" evidence="4">
    <location>
        <begin position="1"/>
        <end position="109"/>
    </location>
</feature>
<dbReference type="AlphaFoldDB" id="A0A7R9MTI6"/>
<sequence>MFYIVDSSQAKHFNNLFQILPKLNHEFEGKLIHLRFGRILGMSTRKGDIVFLEDVLNEAKERAIESCKTSPNTKISEENFDSVADILGISGLLVHDMSYRRVQDYRFNWDKALRHT</sequence>
<dbReference type="GO" id="GO:0032543">
    <property type="term" value="P:mitochondrial translation"/>
    <property type="evidence" value="ECO:0007669"/>
    <property type="project" value="TreeGrafter"/>
</dbReference>
<accession>A0A7R9MTI6</accession>
<gene>
    <name evidence="5" type="ORF">ONB1V03_LOCUS22471</name>
</gene>
<keyword evidence="3" id="KW-0067">ATP-binding</keyword>
<name>A0A7R9MTI6_9ACAR</name>
<dbReference type="PANTHER" id="PTHR11956:SF11">
    <property type="entry name" value="ARGININE--TRNA LIGASE, MITOCHONDRIAL-RELATED"/>
    <property type="match status" value="1"/>
</dbReference>
<evidence type="ECO:0000313" key="5">
    <source>
        <dbReference type="EMBL" id="CAD7665915.1"/>
    </source>
</evidence>
<dbReference type="EMBL" id="OC965266">
    <property type="protein sequence ID" value="CAD7665915.1"/>
    <property type="molecule type" value="Genomic_DNA"/>
</dbReference>
<keyword evidence="3" id="KW-0030">Aminoacyl-tRNA synthetase</keyword>
<dbReference type="GO" id="GO:0005524">
    <property type="term" value="F:ATP binding"/>
    <property type="evidence" value="ECO:0007669"/>
    <property type="project" value="UniProtKB-KW"/>
</dbReference>
<dbReference type="GO" id="GO:0005739">
    <property type="term" value="C:mitochondrion"/>
    <property type="evidence" value="ECO:0007669"/>
    <property type="project" value="TreeGrafter"/>
</dbReference>
<keyword evidence="3" id="KW-0436">Ligase</keyword>
<evidence type="ECO:0000256" key="2">
    <source>
        <dbReference type="ARBA" id="ARBA00049595"/>
    </source>
</evidence>
<dbReference type="GO" id="GO:0006420">
    <property type="term" value="P:arginyl-tRNA aminoacylation"/>
    <property type="evidence" value="ECO:0007669"/>
    <property type="project" value="InterPro"/>
</dbReference>
<evidence type="ECO:0000313" key="6">
    <source>
        <dbReference type="Proteomes" id="UP000728032"/>
    </source>
</evidence>
<dbReference type="InterPro" id="IPR035684">
    <property type="entry name" value="ArgRS_core"/>
</dbReference>
<evidence type="ECO:0000259" key="4">
    <source>
        <dbReference type="Pfam" id="PF00750"/>
    </source>
</evidence>
<evidence type="ECO:0000256" key="1">
    <source>
        <dbReference type="ARBA" id="ARBA00039495"/>
    </source>
</evidence>
<comment type="function">
    <text evidence="2">Catalyzes the attachment of arginine to tRNA(Arg) in a two-step reaction: arginine is first activated by ATP to form Arg-AMP and then transferred to the acceptor end of tRNA(Arg).</text>
</comment>
<dbReference type="OrthoDB" id="68056at2759"/>